<reference evidence="9" key="1">
    <citation type="submission" date="2025-08" db="UniProtKB">
        <authorList>
            <consortium name="RefSeq"/>
        </authorList>
    </citation>
    <scope>IDENTIFICATION</scope>
</reference>
<evidence type="ECO:0000256" key="6">
    <source>
        <dbReference type="SAM" id="MobiDB-lite"/>
    </source>
</evidence>
<feature type="domain" description="SPATA31-like" evidence="7">
    <location>
        <begin position="42"/>
        <end position="128"/>
    </location>
</feature>
<feature type="compositionally biased region" description="Polar residues" evidence="6">
    <location>
        <begin position="781"/>
        <end position="790"/>
    </location>
</feature>
<evidence type="ECO:0000256" key="2">
    <source>
        <dbReference type="ARBA" id="ARBA00022692"/>
    </source>
</evidence>
<dbReference type="Proteomes" id="UP000694910">
    <property type="component" value="Unplaced"/>
</dbReference>
<evidence type="ECO:0000313" key="9">
    <source>
        <dbReference type="RefSeq" id="XP_004428463.1"/>
    </source>
</evidence>
<comment type="subcellular location">
    <subcellularLocation>
        <location evidence="1">Membrane</location>
        <topology evidence="1">Single-pass membrane protein</topology>
    </subcellularLocation>
</comment>
<dbReference type="RefSeq" id="XP_004428463.1">
    <property type="nucleotide sequence ID" value="XM_004428406.2"/>
</dbReference>
<evidence type="ECO:0000256" key="3">
    <source>
        <dbReference type="ARBA" id="ARBA00022989"/>
    </source>
</evidence>
<proteinExistence type="inferred from homology"/>
<dbReference type="PANTHER" id="PTHR21859:SF15">
    <property type="entry name" value="PROTEIN SPATA31F1-RELATED"/>
    <property type="match status" value="1"/>
</dbReference>
<dbReference type="GeneID" id="101406026"/>
<feature type="region of interest" description="Disordered" evidence="6">
    <location>
        <begin position="748"/>
        <end position="790"/>
    </location>
</feature>
<feature type="region of interest" description="Disordered" evidence="6">
    <location>
        <begin position="614"/>
        <end position="648"/>
    </location>
</feature>
<feature type="compositionally biased region" description="Basic and acidic residues" evidence="6">
    <location>
        <begin position="580"/>
        <end position="589"/>
    </location>
</feature>
<evidence type="ECO:0000256" key="5">
    <source>
        <dbReference type="ARBA" id="ARBA00035009"/>
    </source>
</evidence>
<organism evidence="8 9">
    <name type="scientific">Ceratotherium simum simum</name>
    <name type="common">Southern white rhinoceros</name>
    <dbReference type="NCBI Taxonomy" id="73337"/>
    <lineage>
        <taxon>Eukaryota</taxon>
        <taxon>Metazoa</taxon>
        <taxon>Chordata</taxon>
        <taxon>Craniata</taxon>
        <taxon>Vertebrata</taxon>
        <taxon>Euteleostomi</taxon>
        <taxon>Mammalia</taxon>
        <taxon>Eutheria</taxon>
        <taxon>Laurasiatheria</taxon>
        <taxon>Perissodactyla</taxon>
        <taxon>Rhinocerotidae</taxon>
        <taxon>Ceratotherium</taxon>
    </lineage>
</organism>
<sequence>MLSPTFLYGSIFIIVLLIWQVKRSYDGVRLEPKRSCCRRHRKVRQRARDAASRARRRSQKEAERPWELLSVMKSQSWLPREGSVRRLLCADSCCQICNAMALEIQQLLVGENTLISSTSPRPSQGSSCLEVLSMSTVSFEQSLEHHSPQSKDLSLPSATPTVLQLMDQRSLTQSAAQSAGEVSLHDYWAEYIQLGREFQVLEMTRGAEMISSSRLEEPRIPGNQQEMMQSNPSLVYGNQGQQPLNSQISLLTQNGEITTLTHPLALHMVTVLPAHLPFLSPELRHKYLAFLSGLPALYYVALSRAMAPAITTQALITDKVPGPLQFLMEPLTQVTSHAEQCRSPAARFQDANETCADSADEFQAEVQVEEMIETAPLESQTEPASRYSLKKPILAKLNFHLRKKILETQLGIPVRAKASREQTLAIPENISTQKSLGSVINPGKTLLQKLPITADTPHIPDPEWLHLKQQLASELKAVQKSQKHPSSREVHHGSAHGASKISQPSGDVTEAQVLCVQLEASVNLPSLVEPWSPEPQSPGKSNDSAQVPTLAGKREDPGKPKSAGDHGEGDAGFAFSSTRENGHPAEAQRPEGMLLHRTPRNPWRWSHSFHLEAPCPHSPERRPQLKPPELTPGVPGGQDSEKNDPQDSQTKLNIFLNPAGTPERAQPVGPQASQSQHFLGQLIQGKPLQGQTLQGHVLQGQVMPVHTHKRPGLPESGLRNKMKSFLHWINPKTKGKDHKESMFSKAETVASTRKEHVEKSLALAKSPTGRPKTQKTRRDPNAQSPNTEKQVSVAFWDGTPSPDSKLRHCSHSHQLHSVSVLGHPRHCPRHCPRVACATHPGNPPEFSTLPSEGNIGLLKETQHNQKTL</sequence>
<dbReference type="PANTHER" id="PTHR21859">
    <property type="entry name" value="ACROSOME-SPECIFIC PROTEIN"/>
    <property type="match status" value="1"/>
</dbReference>
<keyword evidence="3" id="KW-1133">Transmembrane helix</keyword>
<gene>
    <name evidence="9" type="primary">LOC101406026</name>
</gene>
<feature type="compositionally biased region" description="Polar residues" evidence="6">
    <location>
        <begin position="538"/>
        <end position="547"/>
    </location>
</feature>
<evidence type="ECO:0000256" key="4">
    <source>
        <dbReference type="ARBA" id="ARBA00023136"/>
    </source>
</evidence>
<keyword evidence="2" id="KW-0812">Transmembrane</keyword>
<dbReference type="InterPro" id="IPR027970">
    <property type="entry name" value="SPATA31-like"/>
</dbReference>
<comment type="similarity">
    <text evidence="5">Belongs to the SPATA31 family.</text>
</comment>
<evidence type="ECO:0000256" key="1">
    <source>
        <dbReference type="ARBA" id="ARBA00004167"/>
    </source>
</evidence>
<protein>
    <submittedName>
        <fullName evidence="9">Protein FAM205A-like</fullName>
    </submittedName>
</protein>
<feature type="region of interest" description="Disordered" evidence="6">
    <location>
        <begin position="527"/>
        <end position="595"/>
    </location>
</feature>
<evidence type="ECO:0000313" key="8">
    <source>
        <dbReference type="Proteomes" id="UP000694910"/>
    </source>
</evidence>
<feature type="compositionally biased region" description="Basic and acidic residues" evidence="6">
    <location>
        <begin position="552"/>
        <end position="569"/>
    </location>
</feature>
<feature type="region of interest" description="Disordered" evidence="6">
    <location>
        <begin position="842"/>
        <end position="868"/>
    </location>
</feature>
<keyword evidence="8" id="KW-1185">Reference proteome</keyword>
<dbReference type="Pfam" id="PF15371">
    <property type="entry name" value="DUF4599"/>
    <property type="match status" value="1"/>
</dbReference>
<feature type="region of interest" description="Disordered" evidence="6">
    <location>
        <begin position="475"/>
        <end position="506"/>
    </location>
</feature>
<name>A0ABM0HJQ5_CERSS</name>
<accession>A0ABM0HJQ5</accession>
<evidence type="ECO:0000259" key="7">
    <source>
        <dbReference type="Pfam" id="PF15371"/>
    </source>
</evidence>
<keyword evidence="4" id="KW-0472">Membrane</keyword>